<dbReference type="AlphaFoldDB" id="A0AAV2SUY9"/>
<organism evidence="6 7">
    <name type="scientific">Meganyctiphanes norvegica</name>
    <name type="common">Northern krill</name>
    <name type="synonym">Thysanopoda norvegica</name>
    <dbReference type="NCBI Taxonomy" id="48144"/>
    <lineage>
        <taxon>Eukaryota</taxon>
        <taxon>Metazoa</taxon>
        <taxon>Ecdysozoa</taxon>
        <taxon>Arthropoda</taxon>
        <taxon>Crustacea</taxon>
        <taxon>Multicrustacea</taxon>
        <taxon>Malacostraca</taxon>
        <taxon>Eumalacostraca</taxon>
        <taxon>Eucarida</taxon>
        <taxon>Euphausiacea</taxon>
        <taxon>Euphausiidae</taxon>
        <taxon>Meganyctiphanes</taxon>
    </lineage>
</organism>
<dbReference type="GO" id="GO:0008270">
    <property type="term" value="F:zinc ion binding"/>
    <property type="evidence" value="ECO:0007669"/>
    <property type="project" value="UniProtKB-KW"/>
</dbReference>
<feature type="domain" description="MYND-type" evidence="5">
    <location>
        <begin position="32"/>
        <end position="73"/>
    </location>
</feature>
<proteinExistence type="predicted"/>
<dbReference type="PANTHER" id="PTHR28069">
    <property type="entry name" value="GH20023P"/>
    <property type="match status" value="1"/>
</dbReference>
<comment type="caution">
    <text evidence="6">The sequence shown here is derived from an EMBL/GenBank/DDBJ whole genome shotgun (WGS) entry which is preliminary data.</text>
</comment>
<sequence>EKMASGSKSSDTNRIRWFVKWSETSSFMTGACIECHKIPSVDVHIKSCSRCHFVWYCGKECQRKNWSYHKEFCKVTSSLAADLRGPGSYILDQAKEVVEKGTEFRDYLIFLRLIVIKLLKRNPDILETKILTSPKVCEICKDANPAVLMPCKICYMVFYCSEKHANQDSVKHMMFCQEYFLSLQCYQLVSTEGMPLPGAMPFRIPTVSEYKPMKGTMKDYIKSSFDPAIDACLSEYVSYPLSLIYALEHTGLKGGTKKVSEVKELTILMCDAFNCVYGTMWYCSTWEYMLHILPKLRKLNVILVESKERYSHKIDDDKSILS</sequence>
<evidence type="ECO:0000256" key="2">
    <source>
        <dbReference type="ARBA" id="ARBA00022771"/>
    </source>
</evidence>
<accession>A0AAV2SUY9</accession>
<feature type="non-terminal residue" evidence="6">
    <location>
        <position position="1"/>
    </location>
</feature>
<evidence type="ECO:0000259" key="5">
    <source>
        <dbReference type="PROSITE" id="PS50865"/>
    </source>
</evidence>
<evidence type="ECO:0000256" key="3">
    <source>
        <dbReference type="ARBA" id="ARBA00022833"/>
    </source>
</evidence>
<dbReference type="SUPFAM" id="SSF144232">
    <property type="entry name" value="HIT/MYND zinc finger-like"/>
    <property type="match status" value="2"/>
</dbReference>
<keyword evidence="3" id="KW-0862">Zinc</keyword>
<protein>
    <recommendedName>
        <fullName evidence="5">MYND-type domain-containing protein</fullName>
    </recommendedName>
</protein>
<evidence type="ECO:0000256" key="4">
    <source>
        <dbReference type="PROSITE-ProRule" id="PRU00134"/>
    </source>
</evidence>
<feature type="non-terminal residue" evidence="6">
    <location>
        <position position="322"/>
    </location>
</feature>
<keyword evidence="1" id="KW-0479">Metal-binding</keyword>
<dbReference type="PROSITE" id="PS50865">
    <property type="entry name" value="ZF_MYND_2"/>
    <property type="match status" value="1"/>
</dbReference>
<dbReference type="EMBL" id="CAXKWB010140426">
    <property type="protein sequence ID" value="CAL4245711.1"/>
    <property type="molecule type" value="Genomic_DNA"/>
</dbReference>
<dbReference type="Pfam" id="PF01753">
    <property type="entry name" value="zf-MYND"/>
    <property type="match status" value="2"/>
</dbReference>
<dbReference type="InterPro" id="IPR002893">
    <property type="entry name" value="Znf_MYND"/>
</dbReference>
<evidence type="ECO:0000313" key="6">
    <source>
        <dbReference type="EMBL" id="CAL4245711.1"/>
    </source>
</evidence>
<dbReference type="Gene3D" id="6.10.140.2220">
    <property type="match status" value="2"/>
</dbReference>
<reference evidence="6 7" key="1">
    <citation type="submission" date="2024-05" db="EMBL/GenBank/DDBJ databases">
        <authorList>
            <person name="Wallberg A."/>
        </authorList>
    </citation>
    <scope>NUCLEOTIDE SEQUENCE [LARGE SCALE GENOMIC DNA]</scope>
</reference>
<dbReference type="Proteomes" id="UP001497623">
    <property type="component" value="Unassembled WGS sequence"/>
</dbReference>
<keyword evidence="7" id="KW-1185">Reference proteome</keyword>
<dbReference type="PANTHER" id="PTHR28069:SF2">
    <property type="entry name" value="GH20023P"/>
    <property type="match status" value="1"/>
</dbReference>
<evidence type="ECO:0000256" key="1">
    <source>
        <dbReference type="ARBA" id="ARBA00022723"/>
    </source>
</evidence>
<gene>
    <name evidence="6" type="ORF">MNOR_LOCUS41082</name>
</gene>
<dbReference type="PROSITE" id="PS01360">
    <property type="entry name" value="ZF_MYND_1"/>
    <property type="match status" value="2"/>
</dbReference>
<keyword evidence="2 4" id="KW-0863">Zinc-finger</keyword>
<name>A0AAV2SUY9_MEGNR</name>
<evidence type="ECO:0000313" key="7">
    <source>
        <dbReference type="Proteomes" id="UP001497623"/>
    </source>
</evidence>